<keyword evidence="1" id="KW-1133">Transmembrane helix</keyword>
<keyword evidence="1" id="KW-0812">Transmembrane</keyword>
<protein>
    <submittedName>
        <fullName evidence="2">Uncharacterized protein</fullName>
    </submittedName>
</protein>
<accession>A0ABW8ZT20</accession>
<name>A0ABW8ZT20_9BURK</name>
<organism evidence="2 3">
    <name type="scientific">Paraburkholderia agricolaris</name>
    <dbReference type="NCBI Taxonomy" id="2152888"/>
    <lineage>
        <taxon>Bacteria</taxon>
        <taxon>Pseudomonadati</taxon>
        <taxon>Pseudomonadota</taxon>
        <taxon>Betaproteobacteria</taxon>
        <taxon>Burkholderiales</taxon>
        <taxon>Burkholderiaceae</taxon>
        <taxon>Paraburkholderia</taxon>
    </lineage>
</organism>
<dbReference type="EMBL" id="JAQQFN010000018">
    <property type="protein sequence ID" value="MFL9885985.1"/>
    <property type="molecule type" value="Genomic_DNA"/>
</dbReference>
<feature type="transmembrane region" description="Helical" evidence="1">
    <location>
        <begin position="135"/>
        <end position="155"/>
    </location>
</feature>
<proteinExistence type="predicted"/>
<keyword evidence="1" id="KW-0472">Membrane</keyword>
<dbReference type="RefSeq" id="WP_408331372.1">
    <property type="nucleotide sequence ID" value="NZ_JAQQFH010000021.1"/>
</dbReference>
<evidence type="ECO:0000313" key="3">
    <source>
        <dbReference type="Proteomes" id="UP001629249"/>
    </source>
</evidence>
<gene>
    <name evidence="2" type="ORF">PQR66_23305</name>
</gene>
<keyword evidence="3" id="KW-1185">Reference proteome</keyword>
<feature type="transmembrane region" description="Helical" evidence="1">
    <location>
        <begin position="167"/>
        <end position="189"/>
    </location>
</feature>
<dbReference type="Proteomes" id="UP001629249">
    <property type="component" value="Unassembled WGS sequence"/>
</dbReference>
<comment type="caution">
    <text evidence="2">The sequence shown here is derived from an EMBL/GenBank/DDBJ whole genome shotgun (WGS) entry which is preliminary data.</text>
</comment>
<sequence>MLEQTDRPVLLRGRIENLKRTKVTRDFMRTENEKIAAGAGTVALDLSGMTGLAVAMSTVAGSSQEEVDKVSFEIDGVHVEGWLWRFPFRENDEVEVVAEKSGVGVTCFAVRRIEDELVAVYPHCTSGRQAYLKTVVKVCATLLIVWVAAMSFLSFVKAPVLTAPQKFYFLGVTSLFPALFLLFFAVSAYRKDKSFIALSERIFETFGWADPTGINLKKTSKGRKRKGDGSGYGLWVFRY</sequence>
<reference evidence="2 3" key="1">
    <citation type="journal article" date="2024" name="Chem. Sci.">
        <title>Discovery of megapolipeptins by genome mining of a Burkholderiales bacteria collection.</title>
        <authorList>
            <person name="Paulo B.S."/>
            <person name="Recchia M.J.J."/>
            <person name="Lee S."/>
            <person name="Fergusson C.H."/>
            <person name="Romanowski S.B."/>
            <person name="Hernandez A."/>
            <person name="Krull N."/>
            <person name="Liu D.Y."/>
            <person name="Cavanagh H."/>
            <person name="Bos A."/>
            <person name="Gray C.A."/>
            <person name="Murphy B.T."/>
            <person name="Linington R.G."/>
            <person name="Eustaquio A.S."/>
        </authorList>
    </citation>
    <scope>NUCLEOTIDE SEQUENCE [LARGE SCALE GENOMIC DNA]</scope>
    <source>
        <strain evidence="2 3">RL16-012-BIC-B</strain>
    </source>
</reference>
<dbReference type="InterPro" id="IPR048130">
    <property type="entry name" value="T6SS_ExIF-like"/>
</dbReference>
<evidence type="ECO:0000313" key="2">
    <source>
        <dbReference type="EMBL" id="MFL9885985.1"/>
    </source>
</evidence>
<dbReference type="NCBIfam" id="NF041560">
    <property type="entry name" value="T6SS_Burk_ExIF"/>
    <property type="match status" value="1"/>
</dbReference>
<evidence type="ECO:0000256" key="1">
    <source>
        <dbReference type="SAM" id="Phobius"/>
    </source>
</evidence>